<proteinExistence type="predicted"/>
<keyword evidence="2" id="KW-1185">Reference proteome</keyword>
<evidence type="ECO:0000313" key="1">
    <source>
        <dbReference type="EMBL" id="CAG5105467.1"/>
    </source>
</evidence>
<dbReference type="InterPro" id="IPR000884">
    <property type="entry name" value="TSP1_rpt"/>
</dbReference>
<sequence length="370" mass="40949">MYYVKDNGRNDCPNLTSMSWKRKSEKDLGWVDTTISITCKTPENHKNSPSKSTTTKSEFQNSEAFDFNSYEYEAQEFPTTTTLDFTTTTATTMTTTLWDEAVQPWAPWSKCSSTCGGVQSRKRHDDEIATQWKPCGASCPTYSPWFEWSPCSEWCGFGVQRRRRVCTLDGKPSDDCNDALAFEKKACYEQDCPLVSKLSNCCMFISISGSGGPLDGSYKISGGNKEGIIYEHFDGSFEIYKQQRKWHIVHIMKLTPLLLAAARASSPYTHGKTNGDSVHTLDGSGQTKVPLAQNADIFGVSTDILWFQNNGAISFDTTSDSSPDSISKNLVVASLWGTTGSDALSPSSGKIFYRNVGSSDPAFADIKVRF</sequence>
<dbReference type="Pfam" id="PF00090">
    <property type="entry name" value="TSP_1"/>
    <property type="match status" value="2"/>
</dbReference>
<accession>A0ABN7SUE6</accession>
<organism evidence="1 2">
    <name type="scientific">Oikopleura dioica</name>
    <name type="common">Tunicate</name>
    <dbReference type="NCBI Taxonomy" id="34765"/>
    <lineage>
        <taxon>Eukaryota</taxon>
        <taxon>Metazoa</taxon>
        <taxon>Chordata</taxon>
        <taxon>Tunicata</taxon>
        <taxon>Appendicularia</taxon>
        <taxon>Copelata</taxon>
        <taxon>Oikopleuridae</taxon>
        <taxon>Oikopleura</taxon>
    </lineage>
</organism>
<reference evidence="1 2" key="1">
    <citation type="submission" date="2021-04" db="EMBL/GenBank/DDBJ databases">
        <authorList>
            <person name="Bliznina A."/>
        </authorList>
    </citation>
    <scope>NUCLEOTIDE SEQUENCE [LARGE SCALE GENOMIC DNA]</scope>
</reference>
<name>A0ABN7SUE6_OIKDI</name>
<gene>
    <name evidence="1" type="ORF">OKIOD_LOCUS10916</name>
</gene>
<dbReference type="Proteomes" id="UP001158576">
    <property type="component" value="Chromosome 1"/>
</dbReference>
<protein>
    <submittedName>
        <fullName evidence="1">Oidioi.mRNA.OKI2018_I69.chr1.g2151.t1.cds</fullName>
    </submittedName>
</protein>
<evidence type="ECO:0000313" key="2">
    <source>
        <dbReference type="Proteomes" id="UP001158576"/>
    </source>
</evidence>
<dbReference type="InterPro" id="IPR036383">
    <property type="entry name" value="TSP1_rpt_sf"/>
</dbReference>
<dbReference type="Gene3D" id="2.20.100.10">
    <property type="entry name" value="Thrombospondin type-1 (TSP1) repeat"/>
    <property type="match status" value="1"/>
</dbReference>
<dbReference type="EMBL" id="OU015566">
    <property type="protein sequence ID" value="CAG5105467.1"/>
    <property type="molecule type" value="Genomic_DNA"/>
</dbReference>
<dbReference type="PROSITE" id="PS50092">
    <property type="entry name" value="TSP1"/>
    <property type="match status" value="2"/>
</dbReference>
<dbReference type="SUPFAM" id="SSF82895">
    <property type="entry name" value="TSP-1 type 1 repeat"/>
    <property type="match status" value="2"/>
</dbReference>
<dbReference type="SMART" id="SM00209">
    <property type="entry name" value="TSP1"/>
    <property type="match status" value="2"/>
</dbReference>